<protein>
    <submittedName>
        <fullName evidence="2">Multiple resistance and pH homeostasis protein G</fullName>
    </submittedName>
</protein>
<dbReference type="RefSeq" id="WP_115091714.1">
    <property type="nucleotide sequence ID" value="NZ_CP068107.1"/>
</dbReference>
<dbReference type="NCBIfam" id="TIGR01300">
    <property type="entry name" value="CPA3_mnhG_phaG"/>
    <property type="match status" value="1"/>
</dbReference>
<organism evidence="2 3">
    <name type="scientific">Myroides odoratus</name>
    <name type="common">Flavobacterium odoratum</name>
    <dbReference type="NCBI Taxonomy" id="256"/>
    <lineage>
        <taxon>Bacteria</taxon>
        <taxon>Pseudomonadati</taxon>
        <taxon>Bacteroidota</taxon>
        <taxon>Flavobacteriia</taxon>
        <taxon>Flavobacteriales</taxon>
        <taxon>Flavobacteriaceae</taxon>
        <taxon>Myroides</taxon>
    </lineage>
</organism>
<sequence length="134" mass="14911">MTDLLIMILSTLGAIFILIASIGIFRMPDFYTRLSITIKAATLGIGCILGAAAIHFSEFSITTKVFAIVFFLFITSPVAAFLIARTAYMTGIKLWNKSVIDELKDKYGFDESCEIEEKNTNLNPNTNKNDEEKD</sequence>
<dbReference type="InterPro" id="IPR005133">
    <property type="entry name" value="PhaG_MnhG_YufB"/>
</dbReference>
<feature type="transmembrane region" description="Helical" evidence="1">
    <location>
        <begin position="68"/>
        <end position="88"/>
    </location>
</feature>
<accession>A0A378U3C2</accession>
<dbReference type="PANTHER" id="PTHR34703">
    <property type="entry name" value="ANTIPORTER SUBUNIT MNHG2-RELATED"/>
    <property type="match status" value="1"/>
</dbReference>
<dbReference type="GO" id="GO:0015385">
    <property type="term" value="F:sodium:proton antiporter activity"/>
    <property type="evidence" value="ECO:0007669"/>
    <property type="project" value="TreeGrafter"/>
</dbReference>
<keyword evidence="3" id="KW-1185">Reference proteome</keyword>
<gene>
    <name evidence="2" type="primary">mrpG</name>
    <name evidence="2" type="ORF">NCTC11179_02309</name>
</gene>
<evidence type="ECO:0000256" key="1">
    <source>
        <dbReference type="SAM" id="Phobius"/>
    </source>
</evidence>
<feature type="transmembrane region" description="Helical" evidence="1">
    <location>
        <begin position="6"/>
        <end position="25"/>
    </location>
</feature>
<dbReference type="AlphaFoldDB" id="A0A378U3C2"/>
<keyword evidence="1" id="KW-1133">Transmembrane helix</keyword>
<dbReference type="Pfam" id="PF03334">
    <property type="entry name" value="PhaG_MnhG_YufB"/>
    <property type="match status" value="1"/>
</dbReference>
<evidence type="ECO:0000313" key="3">
    <source>
        <dbReference type="Proteomes" id="UP000255024"/>
    </source>
</evidence>
<dbReference type="EMBL" id="UGQL01000002">
    <property type="protein sequence ID" value="STZ68832.1"/>
    <property type="molecule type" value="Genomic_DNA"/>
</dbReference>
<keyword evidence="1" id="KW-0812">Transmembrane</keyword>
<dbReference type="Proteomes" id="UP000255024">
    <property type="component" value="Unassembled WGS sequence"/>
</dbReference>
<name>A0A378U3C2_MYROD</name>
<reference evidence="2 3" key="1">
    <citation type="submission" date="2018-06" db="EMBL/GenBank/DDBJ databases">
        <authorList>
            <consortium name="Pathogen Informatics"/>
            <person name="Doyle S."/>
        </authorList>
    </citation>
    <scope>NUCLEOTIDE SEQUENCE [LARGE SCALE GENOMIC DNA]</scope>
    <source>
        <strain evidence="2 3">NCTC11179</strain>
    </source>
</reference>
<dbReference type="NCBIfam" id="NF009314">
    <property type="entry name" value="PRK12674.1-2"/>
    <property type="match status" value="1"/>
</dbReference>
<evidence type="ECO:0000313" key="2">
    <source>
        <dbReference type="EMBL" id="STZ68832.1"/>
    </source>
</evidence>
<keyword evidence="1" id="KW-0472">Membrane</keyword>
<feature type="transmembrane region" description="Helical" evidence="1">
    <location>
        <begin position="37"/>
        <end position="56"/>
    </location>
</feature>
<proteinExistence type="predicted"/>
<dbReference type="PANTHER" id="PTHR34703:SF1">
    <property type="entry name" value="ANTIPORTER SUBUNIT MNHG2-RELATED"/>
    <property type="match status" value="1"/>
</dbReference>